<keyword evidence="4" id="KW-1185">Reference proteome</keyword>
<feature type="compositionally biased region" description="Polar residues" evidence="1">
    <location>
        <begin position="335"/>
        <end position="356"/>
    </location>
</feature>
<feature type="compositionally biased region" description="Basic and acidic residues" evidence="1">
    <location>
        <begin position="42"/>
        <end position="56"/>
    </location>
</feature>
<feature type="compositionally biased region" description="Basic and acidic residues" evidence="1">
    <location>
        <begin position="454"/>
        <end position="465"/>
    </location>
</feature>
<dbReference type="AlphaFoldDB" id="A0A9J5WP13"/>
<comment type="caution">
    <text evidence="3">The sequence shown here is derived from an EMBL/GenBank/DDBJ whole genome shotgun (WGS) entry which is preliminary data.</text>
</comment>
<name>A0A9J5WP13_SOLCO</name>
<feature type="region of interest" description="Disordered" evidence="1">
    <location>
        <begin position="1"/>
        <end position="79"/>
    </location>
</feature>
<dbReference type="Proteomes" id="UP000824120">
    <property type="component" value="Chromosome 11"/>
</dbReference>
<dbReference type="PANTHER" id="PTHR33180">
    <property type="entry name" value="PHOTOSYSTEM II CP43 REACTION CENTER PROTEIN"/>
    <property type="match status" value="1"/>
</dbReference>
<evidence type="ECO:0000256" key="1">
    <source>
        <dbReference type="SAM" id="MobiDB-lite"/>
    </source>
</evidence>
<feature type="domain" description="Putative plant transposon protein" evidence="2">
    <location>
        <begin position="135"/>
        <end position="284"/>
    </location>
</feature>
<gene>
    <name evidence="3" type="ORF">H5410_056886</name>
</gene>
<feature type="compositionally biased region" description="Basic and acidic residues" evidence="1">
    <location>
        <begin position="1"/>
        <end position="21"/>
    </location>
</feature>
<evidence type="ECO:0000259" key="2">
    <source>
        <dbReference type="Pfam" id="PF20167"/>
    </source>
</evidence>
<accession>A0A9J5WP13</accession>
<dbReference type="Pfam" id="PF20167">
    <property type="entry name" value="Transposase_32"/>
    <property type="match status" value="1"/>
</dbReference>
<dbReference type="PANTHER" id="PTHR33180:SF31">
    <property type="entry name" value="POLYPROTEIN PROTEIN"/>
    <property type="match status" value="1"/>
</dbReference>
<evidence type="ECO:0000313" key="3">
    <source>
        <dbReference type="EMBL" id="KAG5576752.1"/>
    </source>
</evidence>
<feature type="region of interest" description="Disordered" evidence="1">
    <location>
        <begin position="335"/>
        <end position="358"/>
    </location>
</feature>
<feature type="region of interest" description="Disordered" evidence="1">
    <location>
        <begin position="434"/>
        <end position="470"/>
    </location>
</feature>
<reference evidence="3 4" key="1">
    <citation type="submission" date="2020-09" db="EMBL/GenBank/DDBJ databases">
        <title>De no assembly of potato wild relative species, Solanum commersonii.</title>
        <authorList>
            <person name="Cho K."/>
        </authorList>
    </citation>
    <scope>NUCLEOTIDE SEQUENCE [LARGE SCALE GENOMIC DNA]</scope>
    <source>
        <strain evidence="3">LZ3.2</strain>
        <tissue evidence="3">Leaf</tissue>
    </source>
</reference>
<feature type="compositionally biased region" description="Polar residues" evidence="1">
    <location>
        <begin position="58"/>
        <end position="76"/>
    </location>
</feature>
<dbReference type="InterPro" id="IPR046796">
    <property type="entry name" value="Transposase_32_dom"/>
</dbReference>
<dbReference type="OrthoDB" id="1324862at2759"/>
<proteinExistence type="predicted"/>
<dbReference type="EMBL" id="JACXVP010000011">
    <property type="protein sequence ID" value="KAG5576752.1"/>
    <property type="molecule type" value="Genomic_DNA"/>
</dbReference>
<sequence length="505" mass="56368">MKEDQTLQREKRDDLQLGDKGKPKKHIARKGTNIEPTFSVSEDEKRSINRRNELRARTQPTSIGTPSAATPLTTESVPTPAPPLVAPVLPVAPPPPRLLNILKGDGLRSILEEKLLFVEGLEGKHAEVLDTLRYHELEQFTRLRGPYIPSWVWEFYLVYGELVQKNKKKPSELQPVKSVMVRGNEGLPIVPSLDDLKGWLAPMISNTTPRWMEARALIEKRDMNIASRYWFCLIISTIMPTLNESVLHHPKAACLGFIIAKRRIDLGLLVSQQMAMRAKQTQTDPASDIEVNSSFSSDIRRIEAEFTREEVDRGRTTPTDISLEVDIDSLPAEALSSTPASEPSGTPVPSSSSQTHVDVRATRLERSIPRMIDSAILTELAPLRTTIDHLPARVTACESRQGETPEVSALKAKIAKLKKDVAYLKATDFTTLMQGEDDRGAPETSGIPPVTTRDVQRDDARHAELETETNEEQLALHDEVVSESQEDNIFRDLPNLVEMVVRLAS</sequence>
<organism evidence="3 4">
    <name type="scientific">Solanum commersonii</name>
    <name type="common">Commerson's wild potato</name>
    <name type="synonym">Commerson's nightshade</name>
    <dbReference type="NCBI Taxonomy" id="4109"/>
    <lineage>
        <taxon>Eukaryota</taxon>
        <taxon>Viridiplantae</taxon>
        <taxon>Streptophyta</taxon>
        <taxon>Embryophyta</taxon>
        <taxon>Tracheophyta</taxon>
        <taxon>Spermatophyta</taxon>
        <taxon>Magnoliopsida</taxon>
        <taxon>eudicotyledons</taxon>
        <taxon>Gunneridae</taxon>
        <taxon>Pentapetalae</taxon>
        <taxon>asterids</taxon>
        <taxon>lamiids</taxon>
        <taxon>Solanales</taxon>
        <taxon>Solanaceae</taxon>
        <taxon>Solanoideae</taxon>
        <taxon>Solaneae</taxon>
        <taxon>Solanum</taxon>
    </lineage>
</organism>
<protein>
    <recommendedName>
        <fullName evidence="2">Putative plant transposon protein domain-containing protein</fullName>
    </recommendedName>
</protein>
<evidence type="ECO:0000313" key="4">
    <source>
        <dbReference type="Proteomes" id="UP000824120"/>
    </source>
</evidence>